<keyword evidence="1" id="KW-1133">Transmembrane helix</keyword>
<dbReference type="Pfam" id="PF26452">
    <property type="entry name" value="DUF8131"/>
    <property type="match status" value="1"/>
</dbReference>
<dbReference type="Proteomes" id="UP000294028">
    <property type="component" value="Unassembled WGS sequence"/>
</dbReference>
<accession>A0A482T9H1</accession>
<dbReference type="RefSeq" id="WP_006056010.1">
    <property type="nucleotide sequence ID" value="NZ_RZHH01000003.1"/>
</dbReference>
<sequence>MRFTPRIAGMIALLALLPVVLFGLGRVWWAGAVTVVNVLIITASLYLLLSPTENGHGEDDHDHGTA</sequence>
<name>A0A482T9H1_9EURY</name>
<feature type="transmembrane region" description="Helical" evidence="1">
    <location>
        <begin position="30"/>
        <end position="49"/>
    </location>
</feature>
<dbReference type="AlphaFoldDB" id="A0A482T9H1"/>
<feature type="transmembrane region" description="Helical" evidence="1">
    <location>
        <begin position="7"/>
        <end position="24"/>
    </location>
</feature>
<organism evidence="3 4">
    <name type="scientific">Halogeometricum borinquense</name>
    <dbReference type="NCBI Taxonomy" id="60847"/>
    <lineage>
        <taxon>Archaea</taxon>
        <taxon>Methanobacteriati</taxon>
        <taxon>Methanobacteriota</taxon>
        <taxon>Stenosarchaea group</taxon>
        <taxon>Halobacteria</taxon>
        <taxon>Halobacteriales</taxon>
        <taxon>Haloferacaceae</taxon>
        <taxon>Halogeometricum</taxon>
    </lineage>
</organism>
<gene>
    <name evidence="3" type="ORF">ELS19_19070</name>
</gene>
<evidence type="ECO:0000256" key="1">
    <source>
        <dbReference type="SAM" id="Phobius"/>
    </source>
</evidence>
<dbReference type="InterPro" id="IPR058444">
    <property type="entry name" value="DUF8131"/>
</dbReference>
<protein>
    <recommendedName>
        <fullName evidence="2">DUF8131 domain-containing protein</fullName>
    </recommendedName>
</protein>
<evidence type="ECO:0000259" key="2">
    <source>
        <dbReference type="Pfam" id="PF26452"/>
    </source>
</evidence>
<feature type="domain" description="DUF8131" evidence="2">
    <location>
        <begin position="1"/>
        <end position="63"/>
    </location>
</feature>
<keyword evidence="1" id="KW-0472">Membrane</keyword>
<keyword evidence="1" id="KW-0812">Transmembrane</keyword>
<dbReference type="GeneID" id="9989032"/>
<evidence type="ECO:0000313" key="3">
    <source>
        <dbReference type="EMBL" id="RYJ08599.1"/>
    </source>
</evidence>
<proteinExistence type="predicted"/>
<dbReference type="OMA" id="TPRIAGM"/>
<reference evidence="3 4" key="1">
    <citation type="submission" date="2018-12" db="EMBL/GenBank/DDBJ databases">
        <title>Genome analysis provides insights into bioremediation potentialities of Halogeometricum borinquense strain N11.</title>
        <authorList>
            <person name="Najjari A."/>
            <person name="Youssef N."/>
            <person name="Fhoula I."/>
            <person name="Ben Dhia O."/>
            <person name="Mahjoubi M."/>
            <person name="Ouzari H.I."/>
            <person name="Cherif A."/>
        </authorList>
    </citation>
    <scope>NUCLEOTIDE SEQUENCE [LARGE SCALE GENOMIC DNA]</scope>
    <source>
        <strain evidence="3 4">N11</strain>
    </source>
</reference>
<comment type="caution">
    <text evidence="3">The sequence shown here is derived from an EMBL/GenBank/DDBJ whole genome shotgun (WGS) entry which is preliminary data.</text>
</comment>
<evidence type="ECO:0000313" key="4">
    <source>
        <dbReference type="Proteomes" id="UP000294028"/>
    </source>
</evidence>
<dbReference type="EMBL" id="RZHH01000003">
    <property type="protein sequence ID" value="RYJ08599.1"/>
    <property type="molecule type" value="Genomic_DNA"/>
</dbReference>